<feature type="non-terminal residue" evidence="7">
    <location>
        <position position="1"/>
    </location>
</feature>
<evidence type="ECO:0000256" key="2">
    <source>
        <dbReference type="ARBA" id="ARBA00022490"/>
    </source>
</evidence>
<dbReference type="Proteomes" id="UP001187471">
    <property type="component" value="Unassembled WGS sequence"/>
</dbReference>
<evidence type="ECO:0000256" key="5">
    <source>
        <dbReference type="RuleBase" id="RU363050"/>
    </source>
</evidence>
<dbReference type="InterPro" id="IPR040457">
    <property type="entry name" value="GCP_C"/>
</dbReference>
<protein>
    <recommendedName>
        <fullName evidence="5">Gamma-tubulin complex component</fullName>
    </recommendedName>
</protein>
<dbReference type="GO" id="GO:0031122">
    <property type="term" value="P:cytoplasmic microtubule organization"/>
    <property type="evidence" value="ECO:0007669"/>
    <property type="project" value="TreeGrafter"/>
</dbReference>
<evidence type="ECO:0000256" key="3">
    <source>
        <dbReference type="ARBA" id="ARBA00022701"/>
    </source>
</evidence>
<keyword evidence="4 5" id="KW-0206">Cytoskeleton</keyword>
<reference evidence="7" key="1">
    <citation type="submission" date="2022-12" db="EMBL/GenBank/DDBJ databases">
        <title>Draft genome assemblies for two species of Escallonia (Escalloniales).</title>
        <authorList>
            <person name="Chanderbali A."/>
            <person name="Dervinis C."/>
            <person name="Anghel I."/>
            <person name="Soltis D."/>
            <person name="Soltis P."/>
            <person name="Zapata F."/>
        </authorList>
    </citation>
    <scope>NUCLEOTIDE SEQUENCE</scope>
    <source>
        <strain evidence="7">UCBG92.1500</strain>
        <tissue evidence="7">Leaf</tissue>
    </source>
</reference>
<dbReference type="InterPro" id="IPR007259">
    <property type="entry name" value="GCP"/>
</dbReference>
<dbReference type="PANTHER" id="PTHR19302:SF70">
    <property type="entry name" value="GAMMA-TUBULIN COMPLEX COMPONENT 6"/>
    <property type="match status" value="1"/>
</dbReference>
<dbReference type="EMBL" id="JAVXUO010002083">
    <property type="protein sequence ID" value="KAK2976399.1"/>
    <property type="molecule type" value="Genomic_DNA"/>
</dbReference>
<keyword evidence="8" id="KW-1185">Reference proteome</keyword>
<evidence type="ECO:0000313" key="8">
    <source>
        <dbReference type="Proteomes" id="UP001187471"/>
    </source>
</evidence>
<proteinExistence type="inferred from homology"/>
<dbReference type="Pfam" id="PF04130">
    <property type="entry name" value="GCP_C_terminal"/>
    <property type="match status" value="1"/>
</dbReference>
<dbReference type="InterPro" id="IPR042241">
    <property type="entry name" value="GCP_C_sf"/>
</dbReference>
<comment type="caution">
    <text evidence="7">The sequence shown here is derived from an EMBL/GenBank/DDBJ whole genome shotgun (WGS) entry which is preliminary data.</text>
</comment>
<dbReference type="GO" id="GO:0000930">
    <property type="term" value="C:gamma-tubulin complex"/>
    <property type="evidence" value="ECO:0007669"/>
    <property type="project" value="TreeGrafter"/>
</dbReference>
<keyword evidence="2 5" id="KW-0963">Cytoplasm</keyword>
<evidence type="ECO:0000256" key="1">
    <source>
        <dbReference type="ARBA" id="ARBA00010337"/>
    </source>
</evidence>
<evidence type="ECO:0000256" key="4">
    <source>
        <dbReference type="ARBA" id="ARBA00023212"/>
    </source>
</evidence>
<organism evidence="7 8">
    <name type="scientific">Escallonia rubra</name>
    <dbReference type="NCBI Taxonomy" id="112253"/>
    <lineage>
        <taxon>Eukaryota</taxon>
        <taxon>Viridiplantae</taxon>
        <taxon>Streptophyta</taxon>
        <taxon>Embryophyta</taxon>
        <taxon>Tracheophyta</taxon>
        <taxon>Spermatophyta</taxon>
        <taxon>Magnoliopsida</taxon>
        <taxon>eudicotyledons</taxon>
        <taxon>Gunneridae</taxon>
        <taxon>Pentapetalae</taxon>
        <taxon>asterids</taxon>
        <taxon>campanulids</taxon>
        <taxon>Escalloniales</taxon>
        <taxon>Escalloniaceae</taxon>
        <taxon>Escallonia</taxon>
    </lineage>
</organism>
<name>A0AA88QSJ0_9ASTE</name>
<keyword evidence="3 5" id="KW-0493">Microtubule</keyword>
<dbReference type="AlphaFoldDB" id="A0AA88QSJ0"/>
<accession>A0AA88QSJ0</accession>
<dbReference type="GO" id="GO:0007020">
    <property type="term" value="P:microtubule nucleation"/>
    <property type="evidence" value="ECO:0007669"/>
    <property type="project" value="InterPro"/>
</dbReference>
<dbReference type="GO" id="GO:0005874">
    <property type="term" value="C:microtubule"/>
    <property type="evidence" value="ECO:0007669"/>
    <property type="project" value="UniProtKB-KW"/>
</dbReference>
<evidence type="ECO:0000259" key="6">
    <source>
        <dbReference type="Pfam" id="PF04130"/>
    </source>
</evidence>
<gene>
    <name evidence="7" type="ORF">RJ640_008109</name>
</gene>
<dbReference type="GO" id="GO:0043015">
    <property type="term" value="F:gamma-tubulin binding"/>
    <property type="evidence" value="ECO:0007669"/>
    <property type="project" value="InterPro"/>
</dbReference>
<evidence type="ECO:0000313" key="7">
    <source>
        <dbReference type="EMBL" id="KAK2976399.1"/>
    </source>
</evidence>
<feature type="domain" description="Gamma tubulin complex component C-terminal" evidence="6">
    <location>
        <begin position="3"/>
        <end position="119"/>
    </location>
</feature>
<dbReference type="GO" id="GO:0051011">
    <property type="term" value="F:microtubule minus-end binding"/>
    <property type="evidence" value="ECO:0007669"/>
    <property type="project" value="TreeGrafter"/>
</dbReference>
<comment type="similarity">
    <text evidence="1 5">Belongs to the TUBGCP family.</text>
</comment>
<dbReference type="Gene3D" id="1.20.120.1900">
    <property type="entry name" value="Gamma-tubulin complex, C-terminal domain"/>
    <property type="match status" value="1"/>
</dbReference>
<dbReference type="GO" id="GO:0000278">
    <property type="term" value="P:mitotic cell cycle"/>
    <property type="evidence" value="ECO:0007669"/>
    <property type="project" value="TreeGrafter"/>
</dbReference>
<dbReference type="GO" id="GO:0051321">
    <property type="term" value="P:meiotic cell cycle"/>
    <property type="evidence" value="ECO:0007669"/>
    <property type="project" value="TreeGrafter"/>
</dbReference>
<dbReference type="PANTHER" id="PTHR19302">
    <property type="entry name" value="GAMMA TUBULIN COMPLEX PROTEIN"/>
    <property type="match status" value="1"/>
</dbReference>
<sequence length="122" mass="14179">MAKKVERARVKDMMDLESVHMTYLADSLHMQPVARIIQSILQCALDFRSCLIGSTWEAGPEEGGLFSKFARINRPQVITIRETFDKSLKDLHSCYLKTPRHGEFGLSPFWDFLNFNEYYSQE</sequence>
<comment type="function">
    <text evidence="5">Component of the gamma-tubulin ring complex (gTuRC) which mediates microtubule nucleation.</text>
</comment>
<comment type="subcellular location">
    <subcellularLocation>
        <location evidence="5">Cytoplasm</location>
        <location evidence="5">Cytoskeleton</location>
        <location evidence="5">Microtubule organizing center</location>
    </subcellularLocation>
</comment>
<dbReference type="GO" id="GO:0000922">
    <property type="term" value="C:spindle pole"/>
    <property type="evidence" value="ECO:0007669"/>
    <property type="project" value="InterPro"/>
</dbReference>
<dbReference type="GO" id="GO:0051225">
    <property type="term" value="P:spindle assembly"/>
    <property type="evidence" value="ECO:0007669"/>
    <property type="project" value="TreeGrafter"/>
</dbReference>